<dbReference type="EMBL" id="LR586016">
    <property type="protein sequence ID" value="VIP00753.1"/>
    <property type="molecule type" value="Genomic_DNA"/>
</dbReference>
<sequence>MRDWSDEHQDYVEVIDDSNVLLALAERGQTELIQEYLQQGSDVNMTGDFDETPAYLAAKANNLRMLKILTAAGADLDRSCVLGFNPLHWAKTNNNPEMIEFITQWYASKSGPSSSTE</sequence>
<keyword evidence="2 3" id="KW-0040">ANK repeat</keyword>
<keyword evidence="5" id="KW-1185">Reference proteome</keyword>
<dbReference type="InterPro" id="IPR036770">
    <property type="entry name" value="Ankyrin_rpt-contain_sf"/>
</dbReference>
<protein>
    <submittedName>
        <fullName evidence="4">Uncharacterized protein</fullName>
    </submittedName>
</protein>
<feature type="repeat" description="ANK" evidence="3">
    <location>
        <begin position="49"/>
        <end position="77"/>
    </location>
</feature>
<dbReference type="InParanoid" id="A0A6C2YHY9"/>
<dbReference type="PROSITE" id="PS50088">
    <property type="entry name" value="ANK_REPEAT"/>
    <property type="match status" value="1"/>
</dbReference>
<dbReference type="EMBL" id="LR593887">
    <property type="protein sequence ID" value="VTR96924.1"/>
    <property type="molecule type" value="Genomic_DNA"/>
</dbReference>
<dbReference type="PANTHER" id="PTHR24171">
    <property type="entry name" value="ANKYRIN REPEAT DOMAIN-CONTAINING PROTEIN 39-RELATED"/>
    <property type="match status" value="1"/>
</dbReference>
<dbReference type="AlphaFoldDB" id="A0A6C2YHY9"/>
<dbReference type="KEGG" id="tim:GMBLW1_32070"/>
<evidence type="ECO:0000256" key="3">
    <source>
        <dbReference type="PROSITE-ProRule" id="PRU00023"/>
    </source>
</evidence>
<evidence type="ECO:0000313" key="5">
    <source>
        <dbReference type="Proteomes" id="UP000464378"/>
    </source>
</evidence>
<dbReference type="SUPFAM" id="SSF48403">
    <property type="entry name" value="Ankyrin repeat"/>
    <property type="match status" value="1"/>
</dbReference>
<dbReference type="Gene3D" id="1.25.40.20">
    <property type="entry name" value="Ankyrin repeat-containing domain"/>
    <property type="match status" value="1"/>
</dbReference>
<evidence type="ECO:0000256" key="1">
    <source>
        <dbReference type="ARBA" id="ARBA00022737"/>
    </source>
</evidence>
<dbReference type="PROSITE" id="PS50297">
    <property type="entry name" value="ANK_REP_REGION"/>
    <property type="match status" value="1"/>
</dbReference>
<organism evidence="4">
    <name type="scientific">Tuwongella immobilis</name>
    <dbReference type="NCBI Taxonomy" id="692036"/>
    <lineage>
        <taxon>Bacteria</taxon>
        <taxon>Pseudomonadati</taxon>
        <taxon>Planctomycetota</taxon>
        <taxon>Planctomycetia</taxon>
        <taxon>Gemmatales</taxon>
        <taxon>Gemmataceae</taxon>
        <taxon>Tuwongella</taxon>
    </lineage>
</organism>
<keyword evidence="1" id="KW-0677">Repeat</keyword>
<dbReference type="Pfam" id="PF12796">
    <property type="entry name" value="Ank_2"/>
    <property type="match status" value="1"/>
</dbReference>
<proteinExistence type="predicted"/>
<evidence type="ECO:0000256" key="2">
    <source>
        <dbReference type="ARBA" id="ARBA00023043"/>
    </source>
</evidence>
<evidence type="ECO:0000313" key="4">
    <source>
        <dbReference type="EMBL" id="VIP00753.1"/>
    </source>
</evidence>
<dbReference type="InterPro" id="IPR002110">
    <property type="entry name" value="Ankyrin_rpt"/>
</dbReference>
<dbReference type="Proteomes" id="UP000464378">
    <property type="component" value="Chromosome"/>
</dbReference>
<accession>A0A6C2YHY9</accession>
<gene>
    <name evidence="4" type="ORF">GMBLW1_32070</name>
</gene>
<reference evidence="4" key="1">
    <citation type="submission" date="2019-04" db="EMBL/GenBank/DDBJ databases">
        <authorList>
            <consortium name="Science for Life Laboratories"/>
        </authorList>
    </citation>
    <scope>NUCLEOTIDE SEQUENCE</scope>
    <source>
        <strain evidence="4">MBLW1</strain>
    </source>
</reference>
<dbReference type="SMART" id="SM00248">
    <property type="entry name" value="ANK"/>
    <property type="match status" value="3"/>
</dbReference>
<dbReference type="RefSeq" id="WP_162655938.1">
    <property type="nucleotide sequence ID" value="NZ_LR593887.1"/>
</dbReference>
<name>A0A6C2YHY9_9BACT</name>